<dbReference type="InterPro" id="IPR001611">
    <property type="entry name" value="Leu-rich_rpt"/>
</dbReference>
<feature type="transmembrane region" description="Helical" evidence="4">
    <location>
        <begin position="898"/>
        <end position="922"/>
    </location>
</feature>
<dbReference type="Pfam" id="PF13855">
    <property type="entry name" value="LRR_8"/>
    <property type="match status" value="1"/>
</dbReference>
<dbReference type="Gene3D" id="3.80.10.10">
    <property type="entry name" value="Ribonuclease Inhibitor"/>
    <property type="match status" value="1"/>
</dbReference>
<dbReference type="EMBL" id="AZIM01000625">
    <property type="protein sequence ID" value="ETE70065.1"/>
    <property type="molecule type" value="Genomic_DNA"/>
</dbReference>
<dbReference type="GO" id="GO:0031012">
    <property type="term" value="C:extracellular matrix"/>
    <property type="evidence" value="ECO:0007669"/>
    <property type="project" value="TreeGrafter"/>
</dbReference>
<keyword evidence="7" id="KW-1185">Reference proteome</keyword>
<dbReference type="PANTHER" id="PTHR24373">
    <property type="entry name" value="SLIT RELATED LEUCINE-RICH REPEAT NEURONAL PROTEIN"/>
    <property type="match status" value="1"/>
</dbReference>
<keyword evidence="1" id="KW-0433">Leucine-rich repeat</keyword>
<dbReference type="InterPro" id="IPR050328">
    <property type="entry name" value="Dev_Immune_Receptor"/>
</dbReference>
<proteinExistence type="predicted"/>
<organism evidence="6 7">
    <name type="scientific">Ophiophagus hannah</name>
    <name type="common">King cobra</name>
    <name type="synonym">Naja hannah</name>
    <dbReference type="NCBI Taxonomy" id="8665"/>
    <lineage>
        <taxon>Eukaryota</taxon>
        <taxon>Metazoa</taxon>
        <taxon>Chordata</taxon>
        <taxon>Craniata</taxon>
        <taxon>Vertebrata</taxon>
        <taxon>Euteleostomi</taxon>
        <taxon>Lepidosauria</taxon>
        <taxon>Squamata</taxon>
        <taxon>Bifurcata</taxon>
        <taxon>Unidentata</taxon>
        <taxon>Episquamata</taxon>
        <taxon>Toxicofera</taxon>
        <taxon>Serpentes</taxon>
        <taxon>Colubroidea</taxon>
        <taxon>Elapidae</taxon>
        <taxon>Elapinae</taxon>
        <taxon>Ophiophagus</taxon>
    </lineage>
</organism>
<keyword evidence="4" id="KW-0472">Membrane</keyword>
<name>V8P6W7_OPHHA</name>
<dbReference type="PANTHER" id="PTHR24373:SF356">
    <property type="entry name" value="CD180 ANTIGEN"/>
    <property type="match status" value="1"/>
</dbReference>
<dbReference type="GO" id="GO:0031666">
    <property type="term" value="P:positive regulation of lipopolysaccharide-mediated signaling pathway"/>
    <property type="evidence" value="ECO:0007669"/>
    <property type="project" value="TreeGrafter"/>
</dbReference>
<evidence type="ECO:0000256" key="4">
    <source>
        <dbReference type="SAM" id="Phobius"/>
    </source>
</evidence>
<dbReference type="InterPro" id="IPR000483">
    <property type="entry name" value="Cys-rich_flank_reg_C"/>
</dbReference>
<dbReference type="GO" id="GO:0005615">
    <property type="term" value="C:extracellular space"/>
    <property type="evidence" value="ECO:0007669"/>
    <property type="project" value="TreeGrafter"/>
</dbReference>
<evidence type="ECO:0000259" key="5">
    <source>
        <dbReference type="SMART" id="SM00082"/>
    </source>
</evidence>
<evidence type="ECO:0000256" key="1">
    <source>
        <dbReference type="ARBA" id="ARBA00022614"/>
    </source>
</evidence>
<dbReference type="SMART" id="SM00082">
    <property type="entry name" value="LRRCT"/>
    <property type="match status" value="1"/>
</dbReference>
<evidence type="ECO:0000313" key="6">
    <source>
        <dbReference type="EMBL" id="ETE70065.1"/>
    </source>
</evidence>
<dbReference type="SMART" id="SM00369">
    <property type="entry name" value="LRR_TYP"/>
    <property type="match status" value="12"/>
</dbReference>
<feature type="transmembrane region" description="Helical" evidence="4">
    <location>
        <begin position="1142"/>
        <end position="1163"/>
    </location>
</feature>
<dbReference type="GO" id="GO:0002322">
    <property type="term" value="P:B cell proliferation involved in immune response"/>
    <property type="evidence" value="ECO:0007669"/>
    <property type="project" value="TreeGrafter"/>
</dbReference>
<evidence type="ECO:0000256" key="2">
    <source>
        <dbReference type="ARBA" id="ARBA00022729"/>
    </source>
</evidence>
<dbReference type="InterPro" id="IPR003591">
    <property type="entry name" value="Leu-rich_rpt_typical-subtyp"/>
</dbReference>
<comment type="caution">
    <text evidence="6">The sequence shown here is derived from an EMBL/GenBank/DDBJ whole genome shotgun (WGS) entry which is preliminary data.</text>
</comment>
<dbReference type="OrthoDB" id="676979at2759"/>
<feature type="domain" description="LRRCT" evidence="5">
    <location>
        <begin position="843"/>
        <end position="892"/>
    </location>
</feature>
<keyword evidence="2" id="KW-0732">Signal</keyword>
<dbReference type="Proteomes" id="UP000018936">
    <property type="component" value="Unassembled WGS sequence"/>
</dbReference>
<evidence type="ECO:0000256" key="3">
    <source>
        <dbReference type="ARBA" id="ARBA00022737"/>
    </source>
</evidence>
<gene>
    <name evidence="6" type="primary">CD180</name>
    <name evidence="6" type="ORF">L345_04127</name>
</gene>
<sequence>MEEQEKIICSPKVSVCDSYLCSFSLRKKFADEIYEAKTVSMVFPSSFYPHNNPVNYDKIHGCPQDCFNAQYALKIENPERTGQAEQVVLHSCTSPVSITNDLLSMMDIVVQFTETVLRWGKASIRFGQLCRKMKSPLLPPSNELCECMGWDLSSITVYCMLNFSKLNPVNPKCNSYFHLLRSSCQGDAPANISTSPLSRSGGVELFFLGGQKAAVEETSLLKIYKEINGCCQPFDIDQVMKQSSLLTSEETKGQIPKDQEEKEVHFYHQDKDENLSPVLPVTAKNSEIESQYPLKKDERAEQGLKETGLGLRELPEQLPFTTEVLDFSFNFLHLLQQSTFSRLKALVHLDLTRCQINWVYEGTFENNIFLETVVFTGNNLLFLASTAFMGPRCLKHLDLTQTGITKLAFIPLQDLYNIETLLLGSNHIQTLELLPDFPTRKLKHLDLQMNNIQTISTRGIEALKQANNLTLSLRANKIMHIEPKAFSSFSFYSLDFGSCSNISVILDGLQGVSTAILWLGSFLGVDSLPIQETTLQGICNISVDYLTLQYHSFLEPSGDTFQCLSKLKRLDLTHTSLSELQSLPQMNLLKELNLSWNDFWNLCNIDFSAFPSLTHLYIQQNYNTMNLSFGCLESLSKLQHLDLSGSKIESLDCCSNQLRGLIGLQHLNLSHNRKLSFHNTAFNECPNLKVLDLSFTHIIINNSQGPFHNLHSLEILNLSFSHIDTSKQNILQGLSSLIVLNMNGNTFKSGTIFNDNFLQKAPNLEVLTLASCQLMVIEAKAFSALSTLKHVDLKHNNLTAFCSDVFSSLRNIYLNFANNRIHIIPHDLLTGLSGQSIINLSYNPLECTCSNIGLLTWYKQNIDKIEDSEQTLCAEPKSLAGTKLFSINLSCGYSTAQIALITLVVIIVIVVTFILIILLHIIHMELWCTLYLSTRLRQTGVSSFYVHSASRVRPLLTSGLSPQIGRGEVQRKFNSDRVSVLPSDEEEKLLCFLTSLQLASRGGAVDSTLAFEEGKTGVFCLGSGQLNGPSSCFVVFPTVRHEFCNVVKEECFVGFDLLPSARTSELLLCGLEGKLGSLSAVGGCVFLDCLCSFDPRSRGLSFCTVAATIVFSILTELKHFGESKAFVFGLGMPNSFPENSPVMFSSSFAGCLSISLTSLGFILEFDASTFAVPHALFPCPLQVSLTEESSLALRLESGFLDCCSIITGAAVECWVFLLGFELCSSKRSDLKGLDCWMVGSIF</sequence>
<protein>
    <submittedName>
        <fullName evidence="6">Antigen</fullName>
    </submittedName>
</protein>
<keyword evidence="4" id="KW-1133">Transmembrane helix</keyword>
<dbReference type="InterPro" id="IPR032675">
    <property type="entry name" value="LRR_dom_sf"/>
</dbReference>
<accession>V8P6W7</accession>
<dbReference type="GO" id="GO:0071222">
    <property type="term" value="P:cellular response to lipopolysaccharide"/>
    <property type="evidence" value="ECO:0007669"/>
    <property type="project" value="TreeGrafter"/>
</dbReference>
<evidence type="ECO:0000313" key="7">
    <source>
        <dbReference type="Proteomes" id="UP000018936"/>
    </source>
</evidence>
<keyword evidence="4" id="KW-0812">Transmembrane</keyword>
<reference evidence="6 7" key="1">
    <citation type="journal article" date="2013" name="Proc. Natl. Acad. Sci. U.S.A.">
        <title>The king cobra genome reveals dynamic gene evolution and adaptation in the snake venom system.</title>
        <authorList>
            <person name="Vonk F.J."/>
            <person name="Casewell N.R."/>
            <person name="Henkel C.V."/>
            <person name="Heimberg A.M."/>
            <person name="Jansen H.J."/>
            <person name="McCleary R.J."/>
            <person name="Kerkkamp H.M."/>
            <person name="Vos R.A."/>
            <person name="Guerreiro I."/>
            <person name="Calvete J.J."/>
            <person name="Wuster W."/>
            <person name="Woods A.E."/>
            <person name="Logan J.M."/>
            <person name="Harrison R.A."/>
            <person name="Castoe T.A."/>
            <person name="de Koning A.P."/>
            <person name="Pollock D.D."/>
            <person name="Yandell M."/>
            <person name="Calderon D."/>
            <person name="Renjifo C."/>
            <person name="Currier R.B."/>
            <person name="Salgado D."/>
            <person name="Pla D."/>
            <person name="Sanz L."/>
            <person name="Hyder A.S."/>
            <person name="Ribeiro J.M."/>
            <person name="Arntzen J.W."/>
            <person name="van den Thillart G.E."/>
            <person name="Boetzer M."/>
            <person name="Pirovano W."/>
            <person name="Dirks R.P."/>
            <person name="Spaink H.P."/>
            <person name="Duboule D."/>
            <person name="McGlinn E."/>
            <person name="Kini R.M."/>
            <person name="Richardson M.K."/>
        </authorList>
    </citation>
    <scope>NUCLEOTIDE SEQUENCE</scope>
    <source>
        <tissue evidence="6">Blood</tissue>
    </source>
</reference>
<dbReference type="SUPFAM" id="SSF52058">
    <property type="entry name" value="L domain-like"/>
    <property type="match status" value="2"/>
</dbReference>
<keyword evidence="3" id="KW-0677">Repeat</keyword>
<dbReference type="AlphaFoldDB" id="V8P6W7"/>